<organism evidence="2 3">
    <name type="scientific">Iris pallida</name>
    <name type="common">Sweet iris</name>
    <dbReference type="NCBI Taxonomy" id="29817"/>
    <lineage>
        <taxon>Eukaryota</taxon>
        <taxon>Viridiplantae</taxon>
        <taxon>Streptophyta</taxon>
        <taxon>Embryophyta</taxon>
        <taxon>Tracheophyta</taxon>
        <taxon>Spermatophyta</taxon>
        <taxon>Magnoliopsida</taxon>
        <taxon>Liliopsida</taxon>
        <taxon>Asparagales</taxon>
        <taxon>Iridaceae</taxon>
        <taxon>Iridoideae</taxon>
        <taxon>Irideae</taxon>
        <taxon>Iris</taxon>
    </lineage>
</organism>
<protein>
    <submittedName>
        <fullName evidence="2">Uncharacterized protein</fullName>
    </submittedName>
</protein>
<gene>
    <name evidence="2" type="ORF">M6B38_341420</name>
</gene>
<dbReference type="AlphaFoldDB" id="A0AAX6GXG5"/>
<dbReference type="EMBL" id="JANAVB010015397">
    <property type="protein sequence ID" value="KAJ6833193.1"/>
    <property type="molecule type" value="Genomic_DNA"/>
</dbReference>
<keyword evidence="3" id="KW-1185">Reference proteome</keyword>
<name>A0AAX6GXG5_IRIPA</name>
<feature type="region of interest" description="Disordered" evidence="1">
    <location>
        <begin position="33"/>
        <end position="74"/>
    </location>
</feature>
<evidence type="ECO:0000256" key="1">
    <source>
        <dbReference type="SAM" id="MobiDB-lite"/>
    </source>
</evidence>
<feature type="compositionally biased region" description="Basic residues" evidence="1">
    <location>
        <begin position="50"/>
        <end position="60"/>
    </location>
</feature>
<sequence length="98" mass="10757">MLPIPLPCCRVRDANIDLIPSLQIHLPCTCRQTDTDVPTTTTQSPTLTSPRRRSQNHHRASVLPPILLGESSHPMKCGRAPPWRHMFSGAGLVGGTRV</sequence>
<evidence type="ECO:0000313" key="3">
    <source>
        <dbReference type="Proteomes" id="UP001140949"/>
    </source>
</evidence>
<reference evidence="2" key="2">
    <citation type="submission" date="2023-04" db="EMBL/GenBank/DDBJ databases">
        <authorList>
            <person name="Bruccoleri R.E."/>
            <person name="Oakeley E.J."/>
            <person name="Faust A.-M."/>
            <person name="Dessus-Babus S."/>
            <person name="Altorfer M."/>
            <person name="Burckhardt D."/>
            <person name="Oertli M."/>
            <person name="Naumann U."/>
            <person name="Petersen F."/>
            <person name="Wong J."/>
        </authorList>
    </citation>
    <scope>NUCLEOTIDE SEQUENCE</scope>
    <source>
        <strain evidence="2">GSM-AAB239-AS_SAM_17_03QT</strain>
        <tissue evidence="2">Leaf</tissue>
    </source>
</reference>
<accession>A0AAX6GXG5</accession>
<reference evidence="2" key="1">
    <citation type="journal article" date="2023" name="GigaByte">
        <title>Genome assembly of the bearded iris, Iris pallida Lam.</title>
        <authorList>
            <person name="Bruccoleri R.E."/>
            <person name="Oakeley E.J."/>
            <person name="Faust A.M.E."/>
            <person name="Altorfer M."/>
            <person name="Dessus-Babus S."/>
            <person name="Burckhardt D."/>
            <person name="Oertli M."/>
            <person name="Naumann U."/>
            <person name="Petersen F."/>
            <person name="Wong J."/>
        </authorList>
    </citation>
    <scope>NUCLEOTIDE SEQUENCE</scope>
    <source>
        <strain evidence="2">GSM-AAB239-AS_SAM_17_03QT</strain>
    </source>
</reference>
<comment type="caution">
    <text evidence="2">The sequence shown here is derived from an EMBL/GenBank/DDBJ whole genome shotgun (WGS) entry which is preliminary data.</text>
</comment>
<feature type="compositionally biased region" description="Low complexity" evidence="1">
    <location>
        <begin position="33"/>
        <end position="49"/>
    </location>
</feature>
<dbReference type="Proteomes" id="UP001140949">
    <property type="component" value="Unassembled WGS sequence"/>
</dbReference>
<evidence type="ECO:0000313" key="2">
    <source>
        <dbReference type="EMBL" id="KAJ6833193.1"/>
    </source>
</evidence>
<proteinExistence type="predicted"/>